<organism evidence="1 2">
    <name type="scientific">Chaenocephalus aceratus</name>
    <name type="common">Blackfin icefish</name>
    <name type="synonym">Chaenichthys aceratus</name>
    <dbReference type="NCBI Taxonomy" id="36190"/>
    <lineage>
        <taxon>Eukaryota</taxon>
        <taxon>Metazoa</taxon>
        <taxon>Chordata</taxon>
        <taxon>Craniata</taxon>
        <taxon>Vertebrata</taxon>
        <taxon>Euteleostomi</taxon>
        <taxon>Actinopterygii</taxon>
        <taxon>Neopterygii</taxon>
        <taxon>Teleostei</taxon>
        <taxon>Neoteleostei</taxon>
        <taxon>Acanthomorphata</taxon>
        <taxon>Eupercaria</taxon>
        <taxon>Perciformes</taxon>
        <taxon>Notothenioidei</taxon>
        <taxon>Channichthyidae</taxon>
        <taxon>Chaenocephalus</taxon>
    </lineage>
</organism>
<dbReference type="EMBL" id="CM043796">
    <property type="protein sequence ID" value="KAI4816462.1"/>
    <property type="molecule type" value="Genomic_DNA"/>
</dbReference>
<protein>
    <submittedName>
        <fullName evidence="1">Uncharacterized protein</fullName>
    </submittedName>
</protein>
<proteinExistence type="predicted"/>
<comment type="caution">
    <text evidence="1">The sequence shown here is derived from an EMBL/GenBank/DDBJ whole genome shotgun (WGS) entry which is preliminary data.</text>
</comment>
<sequence>WRKPVNTTVDPAHVEDFNPFSKDCKKAPEHGPCRPLLIIERYFYNPSSMTCEIFSYGGCLGNLNNFEDKVEKPVNTTVDPAHVEDFNPVSKVCKKAPETGPCEAYMERYFYNPSSMTCEIFIYGGCLGNLNNFEDKAKCMSHCRR</sequence>
<gene>
    <name evidence="1" type="ORF">KUCAC02_008789</name>
</gene>
<reference evidence="1" key="1">
    <citation type="submission" date="2022-05" db="EMBL/GenBank/DDBJ databases">
        <title>Chromosome-level genome of Chaenocephalus aceratus.</title>
        <authorList>
            <person name="Park H."/>
        </authorList>
    </citation>
    <scope>NUCLEOTIDE SEQUENCE</scope>
    <source>
        <strain evidence="1">KU_202001</strain>
    </source>
</reference>
<feature type="non-terminal residue" evidence="1">
    <location>
        <position position="1"/>
    </location>
</feature>
<evidence type="ECO:0000313" key="1">
    <source>
        <dbReference type="EMBL" id="KAI4816462.1"/>
    </source>
</evidence>
<keyword evidence="2" id="KW-1185">Reference proteome</keyword>
<accession>A0ACB9WRK5</accession>
<evidence type="ECO:0000313" key="2">
    <source>
        <dbReference type="Proteomes" id="UP001057452"/>
    </source>
</evidence>
<dbReference type="Proteomes" id="UP001057452">
    <property type="component" value="Chromosome 12"/>
</dbReference>
<name>A0ACB9WRK5_CHAAC</name>